<evidence type="ECO:0000313" key="2">
    <source>
        <dbReference type="EMBL" id="MBB6671904.1"/>
    </source>
</evidence>
<gene>
    <name evidence="2" type="ORF">H7C19_14530</name>
</gene>
<evidence type="ECO:0000259" key="1">
    <source>
        <dbReference type="Pfam" id="PF06983"/>
    </source>
</evidence>
<name>A0A7X0VGR7_9BACL</name>
<sequence>MAANSSIGRISEGGDVKAQVCGWLKDKYGVSWQVVPAALTEMVSDPDPEKSERVMKALLQTKSKIDIKTLMEAYEGKFAY</sequence>
<dbReference type="Proteomes" id="UP000547209">
    <property type="component" value="Unassembled WGS sequence"/>
</dbReference>
<dbReference type="Gene3D" id="3.10.180.10">
    <property type="entry name" value="2,3-Dihydroxybiphenyl 1,2-Dioxygenase, domain 1"/>
    <property type="match status" value="1"/>
</dbReference>
<feature type="domain" description="PhnB-like" evidence="1">
    <location>
        <begin position="9"/>
        <end position="35"/>
    </location>
</feature>
<dbReference type="EMBL" id="JACJVP010000024">
    <property type="protein sequence ID" value="MBB6671904.1"/>
    <property type="molecule type" value="Genomic_DNA"/>
</dbReference>
<organism evidence="2 3">
    <name type="scientific">Cohnella nanjingensis</name>
    <dbReference type="NCBI Taxonomy" id="1387779"/>
    <lineage>
        <taxon>Bacteria</taxon>
        <taxon>Bacillati</taxon>
        <taxon>Bacillota</taxon>
        <taxon>Bacilli</taxon>
        <taxon>Bacillales</taxon>
        <taxon>Paenibacillaceae</taxon>
        <taxon>Cohnella</taxon>
    </lineage>
</organism>
<dbReference type="Pfam" id="PF06983">
    <property type="entry name" value="3-dmu-9_3-mt"/>
    <property type="match status" value="1"/>
</dbReference>
<accession>A0A7X0VGR7</accession>
<dbReference type="AlphaFoldDB" id="A0A7X0VGR7"/>
<dbReference type="InterPro" id="IPR029068">
    <property type="entry name" value="Glyas_Bleomycin-R_OHBP_Dase"/>
</dbReference>
<dbReference type="PANTHER" id="PTHR33990">
    <property type="entry name" value="PROTEIN YJDN-RELATED"/>
    <property type="match status" value="1"/>
</dbReference>
<protein>
    <submittedName>
        <fullName evidence="2">VOC family protein</fullName>
    </submittedName>
</protein>
<dbReference type="InterPro" id="IPR028973">
    <property type="entry name" value="PhnB-like"/>
</dbReference>
<dbReference type="SUPFAM" id="SSF54593">
    <property type="entry name" value="Glyoxalase/Bleomycin resistance protein/Dihydroxybiphenyl dioxygenase"/>
    <property type="match status" value="1"/>
</dbReference>
<proteinExistence type="predicted"/>
<reference evidence="2 3" key="1">
    <citation type="submission" date="2020-08" db="EMBL/GenBank/DDBJ databases">
        <title>Cohnella phylogeny.</title>
        <authorList>
            <person name="Dunlap C."/>
        </authorList>
    </citation>
    <scope>NUCLEOTIDE SEQUENCE [LARGE SCALE GENOMIC DNA]</scope>
    <source>
        <strain evidence="2 3">DSM 28246</strain>
    </source>
</reference>
<comment type="caution">
    <text evidence="2">The sequence shown here is derived from an EMBL/GenBank/DDBJ whole genome shotgun (WGS) entry which is preliminary data.</text>
</comment>
<keyword evidence="3" id="KW-1185">Reference proteome</keyword>
<evidence type="ECO:0000313" key="3">
    <source>
        <dbReference type="Proteomes" id="UP000547209"/>
    </source>
</evidence>